<dbReference type="Proteomes" id="UP001409585">
    <property type="component" value="Unassembled WGS sequence"/>
</dbReference>
<evidence type="ECO:0000256" key="6">
    <source>
        <dbReference type="ARBA" id="ARBA00023136"/>
    </source>
</evidence>
<keyword evidence="12" id="KW-0675">Receptor</keyword>
<keyword evidence="4 8" id="KW-0812">Transmembrane</keyword>
<evidence type="ECO:0000256" key="3">
    <source>
        <dbReference type="ARBA" id="ARBA00022452"/>
    </source>
</evidence>
<dbReference type="Gene3D" id="2.170.130.10">
    <property type="entry name" value="TonB-dependent receptor, plug domain"/>
    <property type="match status" value="1"/>
</dbReference>
<evidence type="ECO:0000256" key="7">
    <source>
        <dbReference type="ARBA" id="ARBA00023237"/>
    </source>
</evidence>
<reference evidence="13" key="1">
    <citation type="journal article" date="2019" name="Int. J. Syst. Evol. Microbiol.">
        <title>The Global Catalogue of Microorganisms (GCM) 10K type strain sequencing project: providing services to taxonomists for standard genome sequencing and annotation.</title>
        <authorList>
            <consortium name="The Broad Institute Genomics Platform"/>
            <consortium name="The Broad Institute Genome Sequencing Center for Infectious Disease"/>
            <person name="Wu L."/>
            <person name="Ma J."/>
        </authorList>
    </citation>
    <scope>NUCLEOTIDE SEQUENCE [LARGE SCALE GENOMIC DNA]</scope>
    <source>
        <strain evidence="13">JCM 19134</strain>
    </source>
</reference>
<evidence type="ECO:0000259" key="11">
    <source>
        <dbReference type="Pfam" id="PF07715"/>
    </source>
</evidence>
<dbReference type="Pfam" id="PF07715">
    <property type="entry name" value="Plug"/>
    <property type="match status" value="1"/>
</dbReference>
<comment type="similarity">
    <text evidence="8 9">Belongs to the TonB-dependent receptor family.</text>
</comment>
<dbReference type="InterPro" id="IPR036942">
    <property type="entry name" value="Beta-barrel_TonB_sf"/>
</dbReference>
<evidence type="ECO:0000256" key="4">
    <source>
        <dbReference type="ARBA" id="ARBA00022692"/>
    </source>
</evidence>
<dbReference type="InterPro" id="IPR012910">
    <property type="entry name" value="Plug_dom"/>
</dbReference>
<name>A0AAV3TY58_9ALTE</name>
<dbReference type="RefSeq" id="WP_345417315.1">
    <property type="nucleotide sequence ID" value="NZ_AP031496.1"/>
</dbReference>
<protein>
    <submittedName>
        <fullName evidence="12">TonB-dependent receptor</fullName>
    </submittedName>
</protein>
<accession>A0AAV3TY58</accession>
<evidence type="ECO:0000313" key="12">
    <source>
        <dbReference type="EMBL" id="GAA4933449.1"/>
    </source>
</evidence>
<dbReference type="InterPro" id="IPR010104">
    <property type="entry name" value="TonB_rcpt_bac"/>
</dbReference>
<comment type="subcellular location">
    <subcellularLocation>
        <location evidence="1 8">Cell outer membrane</location>
        <topology evidence="1 8">Multi-pass membrane protein</topology>
    </subcellularLocation>
</comment>
<proteinExistence type="inferred from homology"/>
<sequence length="943" mass="102539">MNTPGDSSVLSHRRKPLFSAIKGSCFVAASLTVLGAQCAAAQDSETQEPQSATVLEEVVVTSYRRSLEAARDLKRAMAQQSESIVAEDIGKMPDLNLAESLQRVPGVAITREGGEGRNITVRGLGPGFTRTTLNGMEVPASTGGLDSSGATNRGRDFDFNIFGSELFNRITINKSGVGHIEEGGLASTVELFTRKPFDQPGRSINFSLQGSYNYDSGETDPRGTFVYSDTFADETLGVLVALTRSDRTVHQEGFGTVLWTSPYANGNRSWVGTDADVVINGTPNAAGNHPDADIDPNQQLDYMWHARLPRMDSFNREQERTGYNIALQWQPTDTMELGLDIVGSSLEADVTSYNYYGQFRNLQETITPQEITLDSSGRRIIAGTFDGVKPRSESRKQTHDTEFLQTVVNGSFDLTDAITLTTMYGRATSEHHEEQYRLNLTTIDGHPFTYSFASDSNIAEMSYGFDILDPSLYEWGNYIALDKVDRTNETFRLDLSVEDDASTLRAGLVWNSREVESFKGVPVGLVTPAGVDASNTRAFAGAIDSYGDIIDPPGGFPTNWLVADFSTAIGQFNAGNFAIDPGNPETYRIEEETLGGYVELEIETSLLGRPFVANAGLRVVTTDLSSIGATSDGAGGFIALQSDKSYTDYLPSVNFSWELMDDFLLRLSMGRNLSRPGLGSLVTTASVLPIAGEINIGNPDLNPVRANSIDFGAEWYFAEQSLLSLVFFHKDIDSFITGSAEQNQVLPDNIRAVVAARAEYDPASPGYDPSVVAVDSSDWQIASYVNGDGAELDGFEIGYQHALDQFIDGFGVIANYTHVESEAVFGNGVVGSLEGLSENSYNAGVFYEQDNFGGRLVINDRDDYVTAQVGGTGNASEGTTGPTRMDMSAFYNLTQNITLTLDVINLTNEEERLYSTGPQGDFNLVREFTATGRELIFGLRANF</sequence>
<dbReference type="InterPro" id="IPR037066">
    <property type="entry name" value="Plug_dom_sf"/>
</dbReference>
<dbReference type="Gene3D" id="2.40.170.20">
    <property type="entry name" value="TonB-dependent receptor, beta-barrel domain"/>
    <property type="match status" value="1"/>
</dbReference>
<dbReference type="PANTHER" id="PTHR40980">
    <property type="entry name" value="PLUG DOMAIN-CONTAINING PROTEIN"/>
    <property type="match status" value="1"/>
</dbReference>
<dbReference type="EMBL" id="BAABLX010000007">
    <property type="protein sequence ID" value="GAA4933449.1"/>
    <property type="molecule type" value="Genomic_DNA"/>
</dbReference>
<keyword evidence="5 9" id="KW-0798">TonB box</keyword>
<dbReference type="InterPro" id="IPR039426">
    <property type="entry name" value="TonB-dep_rcpt-like"/>
</dbReference>
<dbReference type="CDD" id="cd01347">
    <property type="entry name" value="ligand_gated_channel"/>
    <property type="match status" value="1"/>
</dbReference>
<evidence type="ECO:0000259" key="10">
    <source>
        <dbReference type="Pfam" id="PF00593"/>
    </source>
</evidence>
<evidence type="ECO:0000256" key="9">
    <source>
        <dbReference type="RuleBase" id="RU003357"/>
    </source>
</evidence>
<dbReference type="AlphaFoldDB" id="A0AAV3TY58"/>
<keyword evidence="13" id="KW-1185">Reference proteome</keyword>
<dbReference type="PROSITE" id="PS52016">
    <property type="entry name" value="TONB_DEPENDENT_REC_3"/>
    <property type="match status" value="1"/>
</dbReference>
<keyword evidence="3 8" id="KW-1134">Transmembrane beta strand</keyword>
<evidence type="ECO:0000256" key="8">
    <source>
        <dbReference type="PROSITE-ProRule" id="PRU01360"/>
    </source>
</evidence>
<feature type="domain" description="TonB-dependent receptor plug" evidence="11">
    <location>
        <begin position="75"/>
        <end position="177"/>
    </location>
</feature>
<evidence type="ECO:0000256" key="5">
    <source>
        <dbReference type="ARBA" id="ARBA00023077"/>
    </source>
</evidence>
<feature type="domain" description="TonB-dependent receptor-like beta-barrel" evidence="10">
    <location>
        <begin position="440"/>
        <end position="906"/>
    </location>
</feature>
<keyword evidence="6 8" id="KW-0472">Membrane</keyword>
<comment type="caution">
    <text evidence="12">The sequence shown here is derived from an EMBL/GenBank/DDBJ whole genome shotgun (WGS) entry which is preliminary data.</text>
</comment>
<dbReference type="NCBIfam" id="TIGR01782">
    <property type="entry name" value="TonB-Xanth-Caul"/>
    <property type="match status" value="1"/>
</dbReference>
<dbReference type="Pfam" id="PF00593">
    <property type="entry name" value="TonB_dep_Rec_b-barrel"/>
    <property type="match status" value="1"/>
</dbReference>
<evidence type="ECO:0000256" key="2">
    <source>
        <dbReference type="ARBA" id="ARBA00022448"/>
    </source>
</evidence>
<dbReference type="SUPFAM" id="SSF56935">
    <property type="entry name" value="Porins"/>
    <property type="match status" value="1"/>
</dbReference>
<organism evidence="12 13">
    <name type="scientific">Halioxenophilus aromaticivorans</name>
    <dbReference type="NCBI Taxonomy" id="1306992"/>
    <lineage>
        <taxon>Bacteria</taxon>
        <taxon>Pseudomonadati</taxon>
        <taxon>Pseudomonadota</taxon>
        <taxon>Gammaproteobacteria</taxon>
        <taxon>Alteromonadales</taxon>
        <taxon>Alteromonadaceae</taxon>
        <taxon>Halioxenophilus</taxon>
    </lineage>
</organism>
<evidence type="ECO:0000256" key="1">
    <source>
        <dbReference type="ARBA" id="ARBA00004571"/>
    </source>
</evidence>
<dbReference type="InterPro" id="IPR000531">
    <property type="entry name" value="Beta-barrel_TonB"/>
</dbReference>
<keyword evidence="2 8" id="KW-0813">Transport</keyword>
<gene>
    <name evidence="12" type="ORF">GCM10025791_07640</name>
</gene>
<dbReference type="PANTHER" id="PTHR40980:SF3">
    <property type="entry name" value="TONB-DEPENDENT RECEPTOR-LIKE BETA-BARREL DOMAIN-CONTAINING PROTEIN"/>
    <property type="match status" value="1"/>
</dbReference>
<keyword evidence="7 8" id="KW-0998">Cell outer membrane</keyword>
<evidence type="ECO:0000313" key="13">
    <source>
        <dbReference type="Proteomes" id="UP001409585"/>
    </source>
</evidence>
<dbReference type="GO" id="GO:0009279">
    <property type="term" value="C:cell outer membrane"/>
    <property type="evidence" value="ECO:0007669"/>
    <property type="project" value="UniProtKB-SubCell"/>
</dbReference>